<dbReference type="SMART" id="SM00487">
    <property type="entry name" value="DEXDc"/>
    <property type="match status" value="1"/>
</dbReference>
<dbReference type="EC" id="3.6.4.13" evidence="3"/>
<evidence type="ECO:0000256" key="8">
    <source>
        <dbReference type="ARBA" id="ARBA00022884"/>
    </source>
</evidence>
<proteinExistence type="inferred from homology"/>
<feature type="compositionally biased region" description="Polar residues" evidence="11">
    <location>
        <begin position="220"/>
        <end position="230"/>
    </location>
</feature>
<dbReference type="GO" id="GO:0005524">
    <property type="term" value="F:ATP binding"/>
    <property type="evidence" value="ECO:0007669"/>
    <property type="project" value="UniProtKB-KW"/>
</dbReference>
<dbReference type="InterPro" id="IPR056371">
    <property type="entry name" value="DHX37-like_C"/>
</dbReference>
<dbReference type="PANTHER" id="PTHR18934">
    <property type="entry name" value="ATP-DEPENDENT RNA HELICASE"/>
    <property type="match status" value="1"/>
</dbReference>
<dbReference type="Proteomes" id="UP000504631">
    <property type="component" value="Unplaced"/>
</dbReference>
<dbReference type="Pfam" id="PF00270">
    <property type="entry name" value="DEAD"/>
    <property type="match status" value="1"/>
</dbReference>
<dbReference type="Pfam" id="PF00271">
    <property type="entry name" value="Helicase_C"/>
    <property type="match status" value="1"/>
</dbReference>
<feature type="region of interest" description="Disordered" evidence="11">
    <location>
        <begin position="164"/>
        <end position="236"/>
    </location>
</feature>
<dbReference type="FunFam" id="3.40.50.300:FF:003770">
    <property type="entry name" value="ATP-dependent RNA helicase DHR1, putative"/>
    <property type="match status" value="1"/>
</dbReference>
<dbReference type="GO" id="GO:0005730">
    <property type="term" value="C:nucleolus"/>
    <property type="evidence" value="ECO:0007669"/>
    <property type="project" value="UniProtKB-SubCell"/>
</dbReference>
<dbReference type="Pfam" id="PF23362">
    <property type="entry name" value="DHX37_C"/>
    <property type="match status" value="1"/>
</dbReference>
<evidence type="ECO:0000256" key="5">
    <source>
        <dbReference type="ARBA" id="ARBA00022801"/>
    </source>
</evidence>
<reference evidence="15" key="1">
    <citation type="submission" date="2025-08" db="UniProtKB">
        <authorList>
            <consortium name="RefSeq"/>
        </authorList>
    </citation>
    <scope>IDENTIFICATION</scope>
    <source>
        <tissue evidence="15">Muscle</tissue>
    </source>
</reference>
<comment type="catalytic activity">
    <reaction evidence="10">
        <text>ATP + H2O = ADP + phosphate + H(+)</text>
        <dbReference type="Rhea" id="RHEA:13065"/>
        <dbReference type="ChEBI" id="CHEBI:15377"/>
        <dbReference type="ChEBI" id="CHEBI:15378"/>
        <dbReference type="ChEBI" id="CHEBI:30616"/>
        <dbReference type="ChEBI" id="CHEBI:43474"/>
        <dbReference type="ChEBI" id="CHEBI:456216"/>
        <dbReference type="EC" id="3.6.4.13"/>
    </reaction>
</comment>
<dbReference type="Gene3D" id="1.20.120.1080">
    <property type="match status" value="1"/>
</dbReference>
<dbReference type="CDD" id="cd18791">
    <property type="entry name" value="SF2_C_RHA"/>
    <property type="match status" value="1"/>
</dbReference>
<evidence type="ECO:0000256" key="1">
    <source>
        <dbReference type="ARBA" id="ARBA00004604"/>
    </source>
</evidence>
<dbReference type="GO" id="GO:0003723">
    <property type="term" value="F:RNA binding"/>
    <property type="evidence" value="ECO:0007669"/>
    <property type="project" value="UniProtKB-KW"/>
</dbReference>
<dbReference type="AlphaFoldDB" id="A0A6J3LGY2"/>
<dbReference type="KEGG" id="bvk:117242350"/>
<keyword evidence="8" id="KW-0694">RNA-binding</keyword>
<sequence>MGRKKHNWKARNIAEVEIDNSETKKIPIDIKYREDNYDNCNALVLPNEKRKTKSKVKKVTTTRLLSKKRRKQLQKVVEKKKKKLRRTELLEELGKVQAPQEELKQYISLTSVQTKGLKRHFREMELPVKEHMIKSNNENEDNMSEVPINAIKGSKKRRMAILKEQKVQDAVSDPNVIGFDEPSNSESESNSEDNEDREEKDAAETSEDNENIPNKEDNILENNITKSTVGEQEKSIENQTAISKELLKPQRPIERTPATFVVLEREPEIQAARLKLPVVAEEQAIIEAINENPVVIITGETGSGKTTQVPQFLYEAGYAQEKVIGITEPRRVAAISMSKRVAEEMNLTEKEVSYLIRFEGNVTSETKVKFMTDGVLLKEIQSDFLLTKYSIIILDEAHERSVYTDILIGLLSRIVPLRNKRKNPLKLVIMSATLRVEEFVENSKLFKTKPPVLTVESRQFPVTIHFNKRTSINYVSDALKKAIKIHTRLPDGGILIFLTGQREVNYVVCKLRRAFSMKNKKEIANKMKEPQKTNDSSKKEDDIKNNSDNEDKSDNSDHDNDDDFRCKEAIRYNKLRQKKKVQLPNINLDDYSVIPTDDTHEDLIGAEDDEEIQLDEDEDEDDDVIDLKACADAQPLWVLPLYSLLQSDKQARVFEPPPEGHRLCVVSTNVAETSLTIPNIKYVVDCGRCKTRMYDKVTGVSTYRICYTSKASANQRAGRAGRTGPGHCYRLYSSAVFNDQFEQFSQSEIQRKPVDDLLLQMKVMNIDKVVNFPFPTPPDTIQLQIAEKRLMILGALQQQTSGKEGSYSAKVTPLGRSIAAFPVAPRYGKMLALSHQYDLLQYTVCMVAALSVQEVLMETFNMDGDSRNKWLQMRRFWAGTGNSLLLGDPMVLIRAVGSAEYAGTKGRLLSFCEEHGLRHKAIVEIRKLRQQLTNEINLNIEDLNLTINPQMKPPADIEAKLLRQIVLAGMADQVARKVMPDEVNEDQDKAKWKYAYKTTDMEDPVFIHSSCVLRKICPEWVVYQEIYETNKMYMRGVTSIEPEWLPKFAPSLCQLGEPLTDPPPRYDPETGKVMCSMAGTFGRAGWKLPVMDVEYPLSVDGVKWFACFLLEGKVCPKLKQFVPSLLSTPQSINKTWAKLIPRTQEMTQLLLSRGIMSRGQLLEAWKVDKNFLLSAYQKWLPESAHGHVMLIWPPV</sequence>
<keyword evidence="6 15" id="KW-0347">Helicase</keyword>
<gene>
    <name evidence="15" type="primary">LOC117242350</name>
</gene>
<dbReference type="RefSeq" id="XP_033364818.1">
    <property type="nucleotide sequence ID" value="XM_033508927.1"/>
</dbReference>
<dbReference type="PANTHER" id="PTHR18934:SF99">
    <property type="entry name" value="ATP-DEPENDENT RNA HELICASE DHX37-RELATED"/>
    <property type="match status" value="1"/>
</dbReference>
<keyword evidence="14" id="KW-1185">Reference proteome</keyword>
<evidence type="ECO:0000256" key="3">
    <source>
        <dbReference type="ARBA" id="ARBA00012552"/>
    </source>
</evidence>
<feature type="domain" description="Helicase C-terminal" evidence="13">
    <location>
        <begin position="599"/>
        <end position="765"/>
    </location>
</feature>
<keyword evidence="7" id="KW-0067">ATP-binding</keyword>
<dbReference type="GO" id="GO:0000462">
    <property type="term" value="P:maturation of SSU-rRNA from tricistronic rRNA transcript (SSU-rRNA, 5.8S rRNA, LSU-rRNA)"/>
    <property type="evidence" value="ECO:0007669"/>
    <property type="project" value="TreeGrafter"/>
</dbReference>
<evidence type="ECO:0000256" key="2">
    <source>
        <dbReference type="ARBA" id="ARBA00008792"/>
    </source>
</evidence>
<dbReference type="SMART" id="SM00490">
    <property type="entry name" value="HELICc"/>
    <property type="match status" value="1"/>
</dbReference>
<comment type="subcellular location">
    <subcellularLocation>
        <location evidence="1">Nucleus</location>
        <location evidence="1">Nucleolus</location>
    </subcellularLocation>
</comment>
<dbReference type="PROSITE" id="PS51192">
    <property type="entry name" value="HELICASE_ATP_BIND_1"/>
    <property type="match status" value="1"/>
</dbReference>
<dbReference type="SUPFAM" id="SSF52540">
    <property type="entry name" value="P-loop containing nucleoside triphosphate hydrolases"/>
    <property type="match status" value="1"/>
</dbReference>
<comment type="similarity">
    <text evidence="2">Belongs to the DEAD box helicase family. DEAH subfamily.</text>
</comment>
<evidence type="ECO:0000259" key="13">
    <source>
        <dbReference type="PROSITE" id="PS51194"/>
    </source>
</evidence>
<accession>A0A6J3LGY2</accession>
<keyword evidence="4" id="KW-0547">Nucleotide-binding</keyword>
<evidence type="ECO:0000313" key="14">
    <source>
        <dbReference type="Proteomes" id="UP000504631"/>
    </source>
</evidence>
<evidence type="ECO:0000256" key="11">
    <source>
        <dbReference type="SAM" id="MobiDB-lite"/>
    </source>
</evidence>
<dbReference type="InterPro" id="IPR001650">
    <property type="entry name" value="Helicase_C-like"/>
</dbReference>
<dbReference type="CDD" id="cd17982">
    <property type="entry name" value="DEXHc_DHX37"/>
    <property type="match status" value="1"/>
</dbReference>
<dbReference type="Pfam" id="PF07717">
    <property type="entry name" value="OB_NTP_bind"/>
    <property type="match status" value="1"/>
</dbReference>
<dbReference type="SMART" id="SM00847">
    <property type="entry name" value="HA2"/>
    <property type="match status" value="1"/>
</dbReference>
<feature type="region of interest" description="Disordered" evidence="11">
    <location>
        <begin position="522"/>
        <end position="563"/>
    </location>
</feature>
<organism evidence="14 15">
    <name type="scientific">Bombus vosnesenskii</name>
    <dbReference type="NCBI Taxonomy" id="207650"/>
    <lineage>
        <taxon>Eukaryota</taxon>
        <taxon>Metazoa</taxon>
        <taxon>Ecdysozoa</taxon>
        <taxon>Arthropoda</taxon>
        <taxon>Hexapoda</taxon>
        <taxon>Insecta</taxon>
        <taxon>Pterygota</taxon>
        <taxon>Neoptera</taxon>
        <taxon>Endopterygota</taxon>
        <taxon>Hymenoptera</taxon>
        <taxon>Apocrita</taxon>
        <taxon>Aculeata</taxon>
        <taxon>Apoidea</taxon>
        <taxon>Anthophila</taxon>
        <taxon>Apidae</taxon>
        <taxon>Bombus</taxon>
        <taxon>Pyrobombus</taxon>
    </lineage>
</organism>
<dbReference type="PROSITE" id="PS00690">
    <property type="entry name" value="DEAH_ATP_HELICASE"/>
    <property type="match status" value="1"/>
</dbReference>
<dbReference type="InterPro" id="IPR007502">
    <property type="entry name" value="Helicase-assoc_dom"/>
</dbReference>
<keyword evidence="5" id="KW-0378">Hydrolase</keyword>
<evidence type="ECO:0000313" key="15">
    <source>
        <dbReference type="RefSeq" id="XP_033364818.1"/>
    </source>
</evidence>
<evidence type="ECO:0000256" key="7">
    <source>
        <dbReference type="ARBA" id="ARBA00022840"/>
    </source>
</evidence>
<keyword evidence="9" id="KW-0539">Nucleus</keyword>
<dbReference type="GO" id="GO:0003724">
    <property type="term" value="F:RNA helicase activity"/>
    <property type="evidence" value="ECO:0007669"/>
    <property type="project" value="UniProtKB-EC"/>
</dbReference>
<dbReference type="PROSITE" id="PS51194">
    <property type="entry name" value="HELICASE_CTER"/>
    <property type="match status" value="1"/>
</dbReference>
<dbReference type="GeneID" id="117242350"/>
<evidence type="ECO:0000256" key="4">
    <source>
        <dbReference type="ARBA" id="ARBA00022741"/>
    </source>
</evidence>
<evidence type="ECO:0000256" key="10">
    <source>
        <dbReference type="ARBA" id="ARBA00047984"/>
    </source>
</evidence>
<feature type="domain" description="Helicase ATP-binding" evidence="12">
    <location>
        <begin position="286"/>
        <end position="452"/>
    </location>
</feature>
<protein>
    <recommendedName>
        <fullName evidence="3">RNA helicase</fullName>
        <ecNumber evidence="3">3.6.4.13</ecNumber>
    </recommendedName>
</protein>
<dbReference type="FunFam" id="3.40.50.300:FF:000637">
    <property type="entry name" value="ATP-dependent RNA helicase DHX37/DHR1"/>
    <property type="match status" value="1"/>
</dbReference>
<dbReference type="Pfam" id="PF21010">
    <property type="entry name" value="HA2_C"/>
    <property type="match status" value="1"/>
</dbReference>
<dbReference type="InterPro" id="IPR011709">
    <property type="entry name" value="DEAD-box_helicase_OB_fold"/>
</dbReference>
<evidence type="ECO:0000259" key="12">
    <source>
        <dbReference type="PROSITE" id="PS51192"/>
    </source>
</evidence>
<dbReference type="CTD" id="31205"/>
<dbReference type="InterPro" id="IPR027417">
    <property type="entry name" value="P-loop_NTPase"/>
</dbReference>
<dbReference type="InterPro" id="IPR011545">
    <property type="entry name" value="DEAD/DEAH_box_helicase_dom"/>
</dbReference>
<dbReference type="InterPro" id="IPR014001">
    <property type="entry name" value="Helicase_ATP-bd"/>
</dbReference>
<dbReference type="Gene3D" id="3.40.50.300">
    <property type="entry name" value="P-loop containing nucleotide triphosphate hydrolases"/>
    <property type="match status" value="3"/>
</dbReference>
<dbReference type="GO" id="GO:0016787">
    <property type="term" value="F:hydrolase activity"/>
    <property type="evidence" value="ECO:0007669"/>
    <property type="project" value="UniProtKB-KW"/>
</dbReference>
<dbReference type="InterPro" id="IPR002464">
    <property type="entry name" value="DNA/RNA_helicase_DEAH_CS"/>
</dbReference>
<name>A0A6J3LGY2_9HYME</name>
<evidence type="ECO:0000256" key="6">
    <source>
        <dbReference type="ARBA" id="ARBA00022806"/>
    </source>
</evidence>
<evidence type="ECO:0000256" key="9">
    <source>
        <dbReference type="ARBA" id="ARBA00023242"/>
    </source>
</evidence>